<name>A0A238XB88_HALVU</name>
<feature type="compositionally biased region" description="Basic and acidic residues" evidence="1">
    <location>
        <begin position="229"/>
        <end position="238"/>
    </location>
</feature>
<dbReference type="RefSeq" id="WP_245809973.1">
    <property type="nucleotide sequence ID" value="NZ_FZNQ01000015.1"/>
</dbReference>
<dbReference type="PANTHER" id="PTHR30015">
    <property type="entry name" value="MRR RESTRICTION SYSTEM PROTEIN"/>
    <property type="match status" value="1"/>
</dbReference>
<dbReference type="GO" id="GO:0009307">
    <property type="term" value="P:DNA restriction-modification system"/>
    <property type="evidence" value="ECO:0007669"/>
    <property type="project" value="InterPro"/>
</dbReference>
<feature type="transmembrane region" description="Helical" evidence="2">
    <location>
        <begin position="261"/>
        <end position="280"/>
    </location>
</feature>
<evidence type="ECO:0000256" key="1">
    <source>
        <dbReference type="SAM" id="MobiDB-lite"/>
    </source>
</evidence>
<dbReference type="Gene3D" id="3.40.1350.10">
    <property type="match status" value="1"/>
</dbReference>
<reference evidence="4 5" key="1">
    <citation type="submission" date="2017-06" db="EMBL/GenBank/DDBJ databases">
        <authorList>
            <person name="Kim H.J."/>
            <person name="Triplett B.A."/>
        </authorList>
    </citation>
    <scope>NUCLEOTIDE SEQUENCE [LARGE SCALE GENOMIC DNA]</scope>
    <source>
        <strain evidence="4 5">DSM 8800</strain>
    </source>
</reference>
<dbReference type="InterPro" id="IPR011856">
    <property type="entry name" value="tRNA_endonuc-like_dom_sf"/>
</dbReference>
<feature type="compositionally biased region" description="Basic and acidic residues" evidence="1">
    <location>
        <begin position="23"/>
        <end position="32"/>
    </location>
</feature>
<keyword evidence="2" id="KW-1133">Transmembrane helix</keyword>
<dbReference type="EMBL" id="FZNQ01000015">
    <property type="protein sequence ID" value="SNR56227.1"/>
    <property type="molecule type" value="Genomic_DNA"/>
</dbReference>
<keyword evidence="2" id="KW-0812">Transmembrane</keyword>
<organism evidence="4 5">
    <name type="scientific">Halorubrum vacuolatum</name>
    <name type="common">Natronobacterium vacuolatum</name>
    <dbReference type="NCBI Taxonomy" id="63740"/>
    <lineage>
        <taxon>Archaea</taxon>
        <taxon>Methanobacteriati</taxon>
        <taxon>Methanobacteriota</taxon>
        <taxon>Stenosarchaea group</taxon>
        <taxon>Halobacteria</taxon>
        <taxon>Halobacteriales</taxon>
        <taxon>Haloferacaceae</taxon>
        <taxon>Halorubrum</taxon>
    </lineage>
</organism>
<dbReference type="Pfam" id="PF04471">
    <property type="entry name" value="Mrr_cat"/>
    <property type="match status" value="1"/>
</dbReference>
<evidence type="ECO:0000313" key="5">
    <source>
        <dbReference type="Proteomes" id="UP000198397"/>
    </source>
</evidence>
<feature type="compositionally biased region" description="Acidic residues" evidence="1">
    <location>
        <begin position="50"/>
        <end position="60"/>
    </location>
</feature>
<protein>
    <submittedName>
        <fullName evidence="4">Restriction endonuclease</fullName>
    </submittedName>
</protein>
<dbReference type="InterPro" id="IPR007560">
    <property type="entry name" value="Restrct_endonuc_IV_Mrr"/>
</dbReference>
<keyword evidence="4" id="KW-0255">Endonuclease</keyword>
<dbReference type="SUPFAM" id="SSF52980">
    <property type="entry name" value="Restriction endonuclease-like"/>
    <property type="match status" value="1"/>
</dbReference>
<keyword evidence="5" id="KW-1185">Reference proteome</keyword>
<gene>
    <name evidence="4" type="ORF">SAMN06264855_11572</name>
</gene>
<dbReference type="Proteomes" id="UP000198397">
    <property type="component" value="Unassembled WGS sequence"/>
</dbReference>
<feature type="compositionally biased region" description="Low complexity" evidence="1">
    <location>
        <begin position="33"/>
        <end position="45"/>
    </location>
</feature>
<sequence length="362" mass="40334">MKRFLRYVLYRELYRWIRNAGKDASKDDEGASGRRSATQRRSAQRTVDDLPIEEGPLDGPDDLKAVLQRMDPYEFEHFIGALWDRMGWETSVSTESMDEGVDVTARKESPYPQTLLIQAKRYGPNTTVGSPDVQQYASLRHQYAGVDKVLIVTTNEFTGQAKDLADRLNVKLIDGDDLARLIIEREALDLVADFLDFVEIIEERDQESDHDAPPDVTGEAATPTSGGTEEARTPKAGEEPAGGTEANESMTDRSVTLPSTVSVKVIMAAIPGWLVAFFGVNAIPETIWGLLFFGVWLGLPLAIFLDARRVRDHVEWPARTWVYVLTSFVWLLAVVPAALYLWRRRSIERGPSGGSDSNTTSA</sequence>
<dbReference type="GO" id="GO:0003677">
    <property type="term" value="F:DNA binding"/>
    <property type="evidence" value="ECO:0007669"/>
    <property type="project" value="InterPro"/>
</dbReference>
<dbReference type="GO" id="GO:0015666">
    <property type="term" value="F:restriction endodeoxyribonuclease activity"/>
    <property type="evidence" value="ECO:0007669"/>
    <property type="project" value="TreeGrafter"/>
</dbReference>
<evidence type="ECO:0000256" key="2">
    <source>
        <dbReference type="SAM" id="Phobius"/>
    </source>
</evidence>
<feature type="transmembrane region" description="Helical" evidence="2">
    <location>
        <begin position="287"/>
        <end position="305"/>
    </location>
</feature>
<evidence type="ECO:0000313" key="4">
    <source>
        <dbReference type="EMBL" id="SNR56227.1"/>
    </source>
</evidence>
<feature type="region of interest" description="Disordered" evidence="1">
    <location>
        <begin position="23"/>
        <end position="60"/>
    </location>
</feature>
<proteinExistence type="predicted"/>
<feature type="transmembrane region" description="Helical" evidence="2">
    <location>
        <begin position="320"/>
        <end position="342"/>
    </location>
</feature>
<evidence type="ECO:0000259" key="3">
    <source>
        <dbReference type="Pfam" id="PF04471"/>
    </source>
</evidence>
<keyword evidence="4" id="KW-0540">Nuclease</keyword>
<dbReference type="AlphaFoldDB" id="A0A238XB88"/>
<dbReference type="InterPro" id="IPR052906">
    <property type="entry name" value="Type_IV_Methyl-Rstrct_Enzyme"/>
</dbReference>
<keyword evidence="4" id="KW-0378">Hydrolase</keyword>
<feature type="region of interest" description="Disordered" evidence="1">
    <location>
        <begin position="205"/>
        <end position="253"/>
    </location>
</feature>
<dbReference type="PANTHER" id="PTHR30015:SF6">
    <property type="entry name" value="SLL1429 PROTEIN"/>
    <property type="match status" value="1"/>
</dbReference>
<keyword evidence="2" id="KW-0472">Membrane</keyword>
<feature type="domain" description="Restriction endonuclease type IV Mrr" evidence="3">
    <location>
        <begin position="67"/>
        <end position="182"/>
    </location>
</feature>
<accession>A0A238XB88</accession>
<dbReference type="InterPro" id="IPR011335">
    <property type="entry name" value="Restrct_endonuc-II-like"/>
</dbReference>